<evidence type="ECO:0000313" key="2">
    <source>
        <dbReference type="Proteomes" id="UP000299102"/>
    </source>
</evidence>
<dbReference type="Proteomes" id="UP000299102">
    <property type="component" value="Unassembled WGS sequence"/>
</dbReference>
<evidence type="ECO:0000313" key="1">
    <source>
        <dbReference type="EMBL" id="GBP40820.1"/>
    </source>
</evidence>
<organism evidence="1 2">
    <name type="scientific">Eumeta variegata</name>
    <name type="common">Bagworm moth</name>
    <name type="synonym">Eumeta japonica</name>
    <dbReference type="NCBI Taxonomy" id="151549"/>
    <lineage>
        <taxon>Eukaryota</taxon>
        <taxon>Metazoa</taxon>
        <taxon>Ecdysozoa</taxon>
        <taxon>Arthropoda</taxon>
        <taxon>Hexapoda</taxon>
        <taxon>Insecta</taxon>
        <taxon>Pterygota</taxon>
        <taxon>Neoptera</taxon>
        <taxon>Endopterygota</taxon>
        <taxon>Lepidoptera</taxon>
        <taxon>Glossata</taxon>
        <taxon>Ditrysia</taxon>
        <taxon>Tineoidea</taxon>
        <taxon>Psychidae</taxon>
        <taxon>Oiketicinae</taxon>
        <taxon>Eumeta</taxon>
    </lineage>
</organism>
<accession>A0A4C1VQJ2</accession>
<proteinExistence type="predicted"/>
<gene>
    <name evidence="1" type="ORF">EVAR_87083_1</name>
</gene>
<dbReference type="EMBL" id="BGZK01000388">
    <property type="protein sequence ID" value="GBP40820.1"/>
    <property type="molecule type" value="Genomic_DNA"/>
</dbReference>
<name>A0A4C1VQJ2_EUMVA</name>
<keyword evidence="2" id="KW-1185">Reference proteome</keyword>
<sequence length="137" mass="15236">MIISWFHHAGYIHSCFCTSFGLEKTGVKFSVTPSCRLNYLCESLLCFMLIQFYFPAALAPLTSSDPSSKCHGPAAQGSSPLNAKGLHNASLRFGVTRFFSTLQVGHVKTHKAYVEIILNVYKETAYRSSSRSDVFQE</sequence>
<comment type="caution">
    <text evidence="1">The sequence shown here is derived from an EMBL/GenBank/DDBJ whole genome shotgun (WGS) entry which is preliminary data.</text>
</comment>
<protein>
    <submittedName>
        <fullName evidence="1">Uncharacterized protein</fullName>
    </submittedName>
</protein>
<dbReference type="AlphaFoldDB" id="A0A4C1VQJ2"/>
<reference evidence="1 2" key="1">
    <citation type="journal article" date="2019" name="Commun. Biol.">
        <title>The bagworm genome reveals a unique fibroin gene that provides high tensile strength.</title>
        <authorList>
            <person name="Kono N."/>
            <person name="Nakamura H."/>
            <person name="Ohtoshi R."/>
            <person name="Tomita M."/>
            <person name="Numata K."/>
            <person name="Arakawa K."/>
        </authorList>
    </citation>
    <scope>NUCLEOTIDE SEQUENCE [LARGE SCALE GENOMIC DNA]</scope>
</reference>